<dbReference type="EMBL" id="JALJOR010000015">
    <property type="protein sequence ID" value="KAK9805576.1"/>
    <property type="molecule type" value="Genomic_DNA"/>
</dbReference>
<evidence type="ECO:0000259" key="1">
    <source>
        <dbReference type="PROSITE" id="PS51670"/>
    </source>
</evidence>
<name>A0AAW1PAX1_9CHLO</name>
<accession>A0AAW1PAX1</accession>
<gene>
    <name evidence="2" type="ORF">WJX72_006079</name>
</gene>
<reference evidence="2 3" key="1">
    <citation type="journal article" date="2024" name="Nat. Commun.">
        <title>Phylogenomics reveals the evolutionary origins of lichenization in chlorophyte algae.</title>
        <authorList>
            <person name="Puginier C."/>
            <person name="Libourel C."/>
            <person name="Otte J."/>
            <person name="Skaloud P."/>
            <person name="Haon M."/>
            <person name="Grisel S."/>
            <person name="Petersen M."/>
            <person name="Berrin J.G."/>
            <person name="Delaux P.M."/>
            <person name="Dal Grande F."/>
            <person name="Keller J."/>
        </authorList>
    </citation>
    <scope>NUCLEOTIDE SEQUENCE [LARGE SCALE GENOMIC DNA]</scope>
    <source>
        <strain evidence="2 3">SAG 2043</strain>
    </source>
</reference>
<dbReference type="SMART" id="SM00254">
    <property type="entry name" value="ShKT"/>
    <property type="match status" value="2"/>
</dbReference>
<dbReference type="Proteomes" id="UP001489004">
    <property type="component" value="Unassembled WGS sequence"/>
</dbReference>
<feature type="domain" description="ShKT" evidence="1">
    <location>
        <begin position="121"/>
        <end position="157"/>
    </location>
</feature>
<dbReference type="InterPro" id="IPR003582">
    <property type="entry name" value="ShKT_dom"/>
</dbReference>
<evidence type="ECO:0000313" key="2">
    <source>
        <dbReference type="EMBL" id="KAK9805576.1"/>
    </source>
</evidence>
<organism evidence="2 3">
    <name type="scientific">[Myrmecia] bisecta</name>
    <dbReference type="NCBI Taxonomy" id="41462"/>
    <lineage>
        <taxon>Eukaryota</taxon>
        <taxon>Viridiplantae</taxon>
        <taxon>Chlorophyta</taxon>
        <taxon>core chlorophytes</taxon>
        <taxon>Trebouxiophyceae</taxon>
        <taxon>Trebouxiales</taxon>
        <taxon>Trebouxiaceae</taxon>
        <taxon>Myrmecia</taxon>
    </lineage>
</organism>
<dbReference type="PROSITE" id="PS51670">
    <property type="entry name" value="SHKT"/>
    <property type="match status" value="1"/>
</dbReference>
<keyword evidence="3" id="KW-1185">Reference proteome</keyword>
<protein>
    <recommendedName>
        <fullName evidence="1">ShKT domain-containing protein</fullName>
    </recommendedName>
</protein>
<dbReference type="Pfam" id="PF01549">
    <property type="entry name" value="ShK"/>
    <property type="match status" value="2"/>
</dbReference>
<proteinExistence type="predicted"/>
<sequence>MSPQTCSAYQCKDTAWLNIECAAGFVCLRQNAWYWQCIADQDAAATAAQWLAFPGNAPHNAPVMPAAPNCVDIQPPGAYTCAMQKTYGKCSAPWMQAGNFCAATCGTCGGGGGAVPAPPQCTDVAPPGPYTCAQQKSFNKCSAQWMAPYCAQTCGRC</sequence>
<evidence type="ECO:0000313" key="3">
    <source>
        <dbReference type="Proteomes" id="UP001489004"/>
    </source>
</evidence>
<dbReference type="AlphaFoldDB" id="A0AAW1PAX1"/>
<comment type="caution">
    <text evidence="2">The sequence shown here is derived from an EMBL/GenBank/DDBJ whole genome shotgun (WGS) entry which is preliminary data.</text>
</comment>